<dbReference type="InterPro" id="IPR001667">
    <property type="entry name" value="DDH_dom"/>
</dbReference>
<evidence type="ECO:0000256" key="1">
    <source>
        <dbReference type="ARBA" id="ARBA00004651"/>
    </source>
</evidence>
<keyword evidence="6" id="KW-0479">Metal-binding</keyword>
<dbReference type="InterPro" id="IPR003156">
    <property type="entry name" value="DHHA1_dom"/>
</dbReference>
<comment type="caution">
    <text evidence="9">The sequence shown here is derived from an EMBL/GenBank/DDBJ whole genome shotgun (WGS) entry which is preliminary data.</text>
</comment>
<dbReference type="InterPro" id="IPR038763">
    <property type="entry name" value="DHH_sf"/>
</dbReference>
<dbReference type="PANTHER" id="PTHR47618:SF2">
    <property type="entry name" value="CYCLIC-DI-AMP PHOSPHODIESTERASE GDPP"/>
    <property type="match status" value="1"/>
</dbReference>
<feature type="transmembrane region" description="Helical" evidence="7">
    <location>
        <begin position="46"/>
        <end position="65"/>
    </location>
</feature>
<dbReference type="Pfam" id="PF02272">
    <property type="entry name" value="DHHA1"/>
    <property type="match status" value="1"/>
</dbReference>
<sequence>MGAPFSEGEDPESDLCKNVRRKTVKQLFSKDLWHLPAFMKNSKIRLIAFFLLAMSLVCAVMAFLVNPILGLIILVMVVLTVVVASFTLKAITEDTNEYISDLSYRIKRGEQEALIKMPIGILFLNERNEVEWVNPYLQQYFGNNEVLGKPLAEIDAELAKLVAENRENKKPIEVSWGQYKLQLLIQKDIHAIYLMDITHYAEIQQHDLDTNVVIGQVFLDNYDEITQSLNDKAVSNLSNYVTNELSNWAKKYQMYLKRIDDDHFFILAYSSVLKRLEDNKFKILDRIRERTSKQNLPLTLSIGISYGDDDLALLAKIAQSNLDLALGRGGDQVVVKTPDGEARFYGGKTNPMEKRTRVRARMISQALQELMNQTDQIFVMGHKQPDMDSVGACLGIRRIAAMNQKKCWIVLDQEKLHSDVARLMDELGQYPEIKGTVLTPEEAEEKATEQSLLIMVDHSKPSISASEELYQQLSNRVMVIDHHRRGEEFPENPILVYIEPYASSTCELITEMFEYQSRESEPINKIEATAMLTGIIIDTKSFTLRTGTRTFDAASYLRSVGADSVLVQHFMKENVNNFLQRNHLIDRVEFVGNRVALCVGEKDKVYDPVTAAQAADSLLNVSGVDASFVVTRRADGRIGISARSNGEANVQVVMEQLGGGGHLSNAATQLSEVTIEEARAQLLDVIQQHEE</sequence>
<evidence type="ECO:0000256" key="5">
    <source>
        <dbReference type="ARBA" id="ARBA00023136"/>
    </source>
</evidence>
<dbReference type="PIRSF" id="PIRSF026583">
    <property type="entry name" value="YybT"/>
    <property type="match status" value="1"/>
</dbReference>
<keyword evidence="10" id="KW-1185">Reference proteome</keyword>
<dbReference type="InterPro" id="IPR049553">
    <property type="entry name" value="GdpP-like_PAS"/>
</dbReference>
<dbReference type="InterPro" id="IPR051319">
    <property type="entry name" value="Oligoribo/pAp-PDE_c-di-AMP_PDE"/>
</dbReference>
<dbReference type="Pfam" id="PF24898">
    <property type="entry name" value="GGDEF_GdpP"/>
    <property type="match status" value="1"/>
</dbReference>
<dbReference type="SUPFAM" id="SSF64182">
    <property type="entry name" value="DHH phosphoesterases"/>
    <property type="match status" value="1"/>
</dbReference>
<dbReference type="Gene3D" id="3.90.1640.10">
    <property type="entry name" value="inorganic pyrophosphatase (n-terminal core)"/>
    <property type="match status" value="1"/>
</dbReference>
<keyword evidence="3 7" id="KW-0812">Transmembrane</keyword>
<feature type="binding site" evidence="6">
    <location>
        <position position="538"/>
    </location>
    <ligand>
        <name>Mn(2+)</name>
        <dbReference type="ChEBI" id="CHEBI:29035"/>
        <label>2</label>
    </ligand>
</feature>
<evidence type="ECO:0000256" key="7">
    <source>
        <dbReference type="SAM" id="Phobius"/>
    </source>
</evidence>
<dbReference type="Pfam" id="PF21370">
    <property type="entry name" value="PAS_GdpP"/>
    <property type="match status" value="1"/>
</dbReference>
<dbReference type="InterPro" id="IPR014528">
    <property type="entry name" value="GdpP/PdeA"/>
</dbReference>
<feature type="binding site" evidence="6">
    <location>
        <position position="457"/>
    </location>
    <ligand>
        <name>Mn(2+)</name>
        <dbReference type="ChEBI" id="CHEBI:29035"/>
        <label>1</label>
    </ligand>
</feature>
<dbReference type="SUPFAM" id="SSF55073">
    <property type="entry name" value="Nucleotide cyclase"/>
    <property type="match status" value="1"/>
</dbReference>
<dbReference type="STRING" id="1423801.FD50_GL002061"/>
<comment type="cofactor">
    <cofactor evidence="6">
        <name>Mn(2+)</name>
        <dbReference type="ChEBI" id="CHEBI:29035"/>
    </cofactor>
    <text evidence="6">For phosphodiesterase activity, probably binds 2 Mn(2+) per subunit.</text>
</comment>
<dbReference type="Gene3D" id="3.30.450.20">
    <property type="entry name" value="PAS domain"/>
    <property type="match status" value="1"/>
</dbReference>
<dbReference type="InterPro" id="IPR000160">
    <property type="entry name" value="GGDEF_dom"/>
</dbReference>
<dbReference type="GO" id="GO:0005886">
    <property type="term" value="C:plasma membrane"/>
    <property type="evidence" value="ECO:0007669"/>
    <property type="project" value="UniProtKB-SubCell"/>
</dbReference>
<accession>A0A0R1UUC3</accession>
<dbReference type="AlphaFoldDB" id="A0A0R1UUC3"/>
<organism evidence="9 10">
    <name type="scientific">Liquorilactobacillus satsumensis DSM 16230 = JCM 12392</name>
    <dbReference type="NCBI Taxonomy" id="1423801"/>
    <lineage>
        <taxon>Bacteria</taxon>
        <taxon>Bacillati</taxon>
        <taxon>Bacillota</taxon>
        <taxon>Bacilli</taxon>
        <taxon>Lactobacillales</taxon>
        <taxon>Lactobacillaceae</taxon>
        <taxon>Liquorilactobacillus</taxon>
    </lineage>
</organism>
<evidence type="ECO:0000256" key="4">
    <source>
        <dbReference type="ARBA" id="ARBA00022989"/>
    </source>
</evidence>
<keyword evidence="5 7" id="KW-0472">Membrane</keyword>
<protein>
    <submittedName>
        <fullName evidence="9">Phosphoesterase, DHH family protein</fullName>
    </submittedName>
</protein>
<feature type="binding site" evidence="6">
    <location>
        <position position="482"/>
    </location>
    <ligand>
        <name>Mn(2+)</name>
        <dbReference type="ChEBI" id="CHEBI:29035"/>
        <label>2</label>
    </ligand>
</feature>
<gene>
    <name evidence="9" type="ORF">FD50_GL002061</name>
</gene>
<keyword evidence="2" id="KW-1003">Cell membrane</keyword>
<dbReference type="Proteomes" id="UP000051166">
    <property type="component" value="Unassembled WGS sequence"/>
</dbReference>
<evidence type="ECO:0000256" key="2">
    <source>
        <dbReference type="ARBA" id="ARBA00022475"/>
    </source>
</evidence>
<reference evidence="9 10" key="1">
    <citation type="journal article" date="2015" name="Genome Announc.">
        <title>Expanding the biotechnology potential of lactobacilli through comparative genomics of 213 strains and associated genera.</title>
        <authorList>
            <person name="Sun Z."/>
            <person name="Harris H.M."/>
            <person name="McCann A."/>
            <person name="Guo C."/>
            <person name="Argimon S."/>
            <person name="Zhang W."/>
            <person name="Yang X."/>
            <person name="Jeffery I.B."/>
            <person name="Cooney J.C."/>
            <person name="Kagawa T.F."/>
            <person name="Liu W."/>
            <person name="Song Y."/>
            <person name="Salvetti E."/>
            <person name="Wrobel A."/>
            <person name="Rasinkangas P."/>
            <person name="Parkhill J."/>
            <person name="Rea M.C."/>
            <person name="O'Sullivan O."/>
            <person name="Ritari J."/>
            <person name="Douillard F.P."/>
            <person name="Paul Ross R."/>
            <person name="Yang R."/>
            <person name="Briner A.E."/>
            <person name="Felis G.E."/>
            <person name="de Vos W.M."/>
            <person name="Barrangou R."/>
            <person name="Klaenhammer T.R."/>
            <person name="Caufield P.W."/>
            <person name="Cui Y."/>
            <person name="Zhang H."/>
            <person name="O'Toole P.W."/>
        </authorList>
    </citation>
    <scope>NUCLEOTIDE SEQUENCE [LARGE SCALE GENOMIC DNA]</scope>
    <source>
        <strain evidence="9 10">DSM 16230</strain>
    </source>
</reference>
<evidence type="ECO:0000259" key="8">
    <source>
        <dbReference type="PROSITE" id="PS50887"/>
    </source>
</evidence>
<keyword evidence="4 7" id="KW-1133">Transmembrane helix</keyword>
<proteinExistence type="predicted"/>
<dbReference type="Gene3D" id="3.10.310.30">
    <property type="match status" value="1"/>
</dbReference>
<keyword evidence="6" id="KW-0464">Manganese</keyword>
<feature type="binding site" evidence="6">
    <location>
        <position position="386"/>
    </location>
    <ligand>
        <name>Mn(2+)</name>
        <dbReference type="ChEBI" id="CHEBI:29035"/>
        <label>1</label>
    </ligand>
</feature>
<feature type="binding site" evidence="6">
    <location>
        <position position="457"/>
    </location>
    <ligand>
        <name>Mn(2+)</name>
        <dbReference type="ChEBI" id="CHEBI:29035"/>
        <label>2</label>
    </ligand>
</feature>
<dbReference type="GO" id="GO:0046872">
    <property type="term" value="F:metal ion binding"/>
    <property type="evidence" value="ECO:0007669"/>
    <property type="project" value="UniProtKB-KW"/>
</dbReference>
<dbReference type="SMART" id="SM00267">
    <property type="entry name" value="GGDEF"/>
    <property type="match status" value="1"/>
</dbReference>
<dbReference type="PATRIC" id="fig|1423801.4.peg.2107"/>
<evidence type="ECO:0000313" key="9">
    <source>
        <dbReference type="EMBL" id="KRL96780.1"/>
    </source>
</evidence>
<dbReference type="PANTHER" id="PTHR47618">
    <property type="entry name" value="BIFUNCTIONAL OLIGORIBONUCLEASE AND PAP PHOSPHATASE NRNA"/>
    <property type="match status" value="1"/>
</dbReference>
<evidence type="ECO:0000313" key="10">
    <source>
        <dbReference type="Proteomes" id="UP000051166"/>
    </source>
</evidence>
<feature type="transmembrane region" description="Helical" evidence="7">
    <location>
        <begin position="71"/>
        <end position="91"/>
    </location>
</feature>
<feature type="binding site" evidence="6">
    <location>
        <position position="382"/>
    </location>
    <ligand>
        <name>Mn(2+)</name>
        <dbReference type="ChEBI" id="CHEBI:29035"/>
        <label>1</label>
    </ligand>
</feature>
<feature type="binding site" evidence="6">
    <location>
        <position position="388"/>
    </location>
    <ligand>
        <name>Mn(2+)</name>
        <dbReference type="ChEBI" id="CHEBI:29035"/>
        <label>2</label>
    </ligand>
</feature>
<dbReference type="PROSITE" id="PS50887">
    <property type="entry name" value="GGDEF"/>
    <property type="match status" value="1"/>
</dbReference>
<dbReference type="InterPro" id="IPR029787">
    <property type="entry name" value="Nucleotide_cyclase"/>
</dbReference>
<dbReference type="EMBL" id="AZFQ01000055">
    <property type="protein sequence ID" value="KRL96780.1"/>
    <property type="molecule type" value="Genomic_DNA"/>
</dbReference>
<dbReference type="FunFam" id="3.90.1640.10:FF:000002">
    <property type="entry name" value="Cyclic-di-AMP phosphodiesterase"/>
    <property type="match status" value="1"/>
</dbReference>
<evidence type="ECO:0000256" key="6">
    <source>
        <dbReference type="PIRSR" id="PIRSR026583-50"/>
    </source>
</evidence>
<evidence type="ECO:0000256" key="3">
    <source>
        <dbReference type="ARBA" id="ARBA00022692"/>
    </source>
</evidence>
<comment type="subcellular location">
    <subcellularLocation>
        <location evidence="1">Cell membrane</location>
        <topology evidence="1">Multi-pass membrane protein</topology>
    </subcellularLocation>
</comment>
<dbReference type="GO" id="GO:0003676">
    <property type="term" value="F:nucleic acid binding"/>
    <property type="evidence" value="ECO:0007669"/>
    <property type="project" value="InterPro"/>
</dbReference>
<name>A0A0R1UUC3_9LACO</name>
<dbReference type="Pfam" id="PF01368">
    <property type="entry name" value="DHH"/>
    <property type="match status" value="1"/>
</dbReference>
<feature type="domain" description="GGDEF" evidence="8">
    <location>
        <begin position="210"/>
        <end position="338"/>
    </location>
</feature>